<gene>
    <name evidence="1" type="ORF">CONPUDRAFT_156617</name>
</gene>
<dbReference type="EMBL" id="JH711582">
    <property type="protein sequence ID" value="EIW78651.1"/>
    <property type="molecule type" value="Genomic_DNA"/>
</dbReference>
<organism evidence="1 2">
    <name type="scientific">Coniophora puteana (strain RWD-64-598)</name>
    <name type="common">Brown rot fungus</name>
    <dbReference type="NCBI Taxonomy" id="741705"/>
    <lineage>
        <taxon>Eukaryota</taxon>
        <taxon>Fungi</taxon>
        <taxon>Dikarya</taxon>
        <taxon>Basidiomycota</taxon>
        <taxon>Agaricomycotina</taxon>
        <taxon>Agaricomycetes</taxon>
        <taxon>Agaricomycetidae</taxon>
        <taxon>Boletales</taxon>
        <taxon>Coniophorineae</taxon>
        <taxon>Coniophoraceae</taxon>
        <taxon>Coniophora</taxon>
    </lineage>
</organism>
<dbReference type="KEGG" id="cput:CONPUDRAFT_156617"/>
<dbReference type="RefSeq" id="XP_007771644.1">
    <property type="nucleotide sequence ID" value="XM_007773454.1"/>
</dbReference>
<dbReference type="GeneID" id="19203596"/>
<proteinExistence type="predicted"/>
<accession>A0A5M3MJ58</accession>
<comment type="caution">
    <text evidence="1">The sequence shown here is derived from an EMBL/GenBank/DDBJ whole genome shotgun (WGS) entry which is preliminary data.</text>
</comment>
<evidence type="ECO:0000313" key="1">
    <source>
        <dbReference type="EMBL" id="EIW78651.1"/>
    </source>
</evidence>
<evidence type="ECO:0008006" key="3">
    <source>
        <dbReference type="Google" id="ProtNLM"/>
    </source>
</evidence>
<name>A0A5M3MJ58_CONPW</name>
<sequence length="324" mass="36498">MAWIYKARVREVSISEWEPTPNPFITFLAAPPAHIDRTFPKLRRILIQESKGQLRIPDYHFLLGPFVECVDLRLGENPSVNDALTESIIRSVPEVCSKLMDFSVTWYSHTPPPWSPQAISETVVRIDHFKTLQCPAPSSHVIMHINQLPSLGVLVLNPLPLYDAAASKTGEISIYDFASLYSLQMTTDGFDAITAFVRRLKNLPDTVTIYLGTSPQPSALENFFGYLGNFHNRDFDSLTLRKESSQVEVISDMDDPGPPITLQTLRPLLQCDGLYTLDITVTSPISLTDTDIRNMSLAWPNLRIFALNESNGCTRKIFQYNLPI</sequence>
<dbReference type="Proteomes" id="UP000053558">
    <property type="component" value="Unassembled WGS sequence"/>
</dbReference>
<protein>
    <recommendedName>
        <fullName evidence="3">F-box domain-containing protein</fullName>
    </recommendedName>
</protein>
<keyword evidence="2" id="KW-1185">Reference proteome</keyword>
<dbReference type="OrthoDB" id="3543113at2759"/>
<dbReference type="AlphaFoldDB" id="A0A5M3MJ58"/>
<evidence type="ECO:0000313" key="2">
    <source>
        <dbReference type="Proteomes" id="UP000053558"/>
    </source>
</evidence>
<reference evidence="2" key="1">
    <citation type="journal article" date="2012" name="Science">
        <title>The Paleozoic origin of enzymatic lignin decomposition reconstructed from 31 fungal genomes.</title>
        <authorList>
            <person name="Floudas D."/>
            <person name="Binder M."/>
            <person name="Riley R."/>
            <person name="Barry K."/>
            <person name="Blanchette R.A."/>
            <person name="Henrissat B."/>
            <person name="Martinez A.T."/>
            <person name="Otillar R."/>
            <person name="Spatafora J.W."/>
            <person name="Yadav J.S."/>
            <person name="Aerts A."/>
            <person name="Benoit I."/>
            <person name="Boyd A."/>
            <person name="Carlson A."/>
            <person name="Copeland A."/>
            <person name="Coutinho P.M."/>
            <person name="de Vries R.P."/>
            <person name="Ferreira P."/>
            <person name="Findley K."/>
            <person name="Foster B."/>
            <person name="Gaskell J."/>
            <person name="Glotzer D."/>
            <person name="Gorecki P."/>
            <person name="Heitman J."/>
            <person name="Hesse C."/>
            <person name="Hori C."/>
            <person name="Igarashi K."/>
            <person name="Jurgens J.A."/>
            <person name="Kallen N."/>
            <person name="Kersten P."/>
            <person name="Kohler A."/>
            <person name="Kuees U."/>
            <person name="Kumar T.K.A."/>
            <person name="Kuo A."/>
            <person name="LaButti K."/>
            <person name="Larrondo L.F."/>
            <person name="Lindquist E."/>
            <person name="Ling A."/>
            <person name="Lombard V."/>
            <person name="Lucas S."/>
            <person name="Lundell T."/>
            <person name="Martin R."/>
            <person name="McLaughlin D.J."/>
            <person name="Morgenstern I."/>
            <person name="Morin E."/>
            <person name="Murat C."/>
            <person name="Nagy L.G."/>
            <person name="Nolan M."/>
            <person name="Ohm R.A."/>
            <person name="Patyshakuliyeva A."/>
            <person name="Rokas A."/>
            <person name="Ruiz-Duenas F.J."/>
            <person name="Sabat G."/>
            <person name="Salamov A."/>
            <person name="Samejima M."/>
            <person name="Schmutz J."/>
            <person name="Slot J.C."/>
            <person name="St John F."/>
            <person name="Stenlid J."/>
            <person name="Sun H."/>
            <person name="Sun S."/>
            <person name="Syed K."/>
            <person name="Tsang A."/>
            <person name="Wiebenga A."/>
            <person name="Young D."/>
            <person name="Pisabarro A."/>
            <person name="Eastwood D.C."/>
            <person name="Martin F."/>
            <person name="Cullen D."/>
            <person name="Grigoriev I.V."/>
            <person name="Hibbett D.S."/>
        </authorList>
    </citation>
    <scope>NUCLEOTIDE SEQUENCE [LARGE SCALE GENOMIC DNA]</scope>
    <source>
        <strain evidence="2">RWD-64-598 SS2</strain>
    </source>
</reference>